<sequence>MADRPIPTIGRNVHFQTYGTPGGEFPSQTCAAIITHVYPDDEPDKGDMVDLKVIYRNGDSYKTFVNRADEPTPGCWNWPPRV</sequence>
<gene>
    <name evidence="1" type="ORF">NONO_c60610</name>
</gene>
<dbReference type="EMBL" id="CP006850">
    <property type="protein sequence ID" value="AHH20837.1"/>
    <property type="molecule type" value="Genomic_DNA"/>
</dbReference>
<dbReference type="Proteomes" id="UP000019150">
    <property type="component" value="Chromosome"/>
</dbReference>
<keyword evidence="2" id="KW-1185">Reference proteome</keyword>
<dbReference type="AlphaFoldDB" id="W5TNL1"/>
<dbReference type="KEGG" id="nno:NONO_c60610"/>
<dbReference type="RefSeq" id="WP_025352178.1">
    <property type="nucleotide sequence ID" value="NZ_CP006850.1"/>
</dbReference>
<evidence type="ECO:0000313" key="1">
    <source>
        <dbReference type="EMBL" id="AHH20837.1"/>
    </source>
</evidence>
<dbReference type="PATRIC" id="fig|1415166.3.peg.6237"/>
<dbReference type="STRING" id="1415166.NONO_c60610"/>
<dbReference type="OrthoDB" id="4563059at2"/>
<proteinExistence type="predicted"/>
<accession>W5TNL1</accession>
<dbReference type="HOGENOM" id="CLU_167346_0_0_11"/>
<name>W5TNL1_9NOCA</name>
<reference evidence="1 2" key="1">
    <citation type="journal article" date="2014" name="Appl. Environ. Microbiol.">
        <title>Insights into the Microbial Degradation of Rubber and Gutta-Percha by Analysis of the Complete Genome of Nocardia nova SH22a.</title>
        <authorList>
            <person name="Luo Q."/>
            <person name="Hiessl S."/>
            <person name="Poehlein A."/>
            <person name="Daniel R."/>
            <person name="Steinbuchel A."/>
        </authorList>
    </citation>
    <scope>NUCLEOTIDE SEQUENCE [LARGE SCALE GENOMIC DNA]</scope>
    <source>
        <strain evidence="1">SH22a</strain>
    </source>
</reference>
<evidence type="ECO:0000313" key="2">
    <source>
        <dbReference type="Proteomes" id="UP000019150"/>
    </source>
</evidence>
<organism evidence="1 2">
    <name type="scientific">Nocardia nova SH22a</name>
    <dbReference type="NCBI Taxonomy" id="1415166"/>
    <lineage>
        <taxon>Bacteria</taxon>
        <taxon>Bacillati</taxon>
        <taxon>Actinomycetota</taxon>
        <taxon>Actinomycetes</taxon>
        <taxon>Mycobacteriales</taxon>
        <taxon>Nocardiaceae</taxon>
        <taxon>Nocardia</taxon>
    </lineage>
</organism>
<dbReference type="eggNOG" id="ENOG5031XQW">
    <property type="taxonomic scope" value="Bacteria"/>
</dbReference>
<protein>
    <submittedName>
        <fullName evidence="1">Putative bacteriophage protein</fullName>
    </submittedName>
</protein>